<dbReference type="Pfam" id="PF13602">
    <property type="entry name" value="ADH_zinc_N_2"/>
    <property type="match status" value="1"/>
</dbReference>
<name>A0AAD6GJ36_9EURO</name>
<dbReference type="PANTHER" id="PTHR43482:SF4">
    <property type="entry name" value="ALCOHOL DEHYDROGENASE, PUTATIVE (AFU_ORTHOLOGUE AFUA_7G06260)-RELATED"/>
    <property type="match status" value="1"/>
</dbReference>
<proteinExistence type="predicted"/>
<dbReference type="InterPro" id="IPR052585">
    <property type="entry name" value="Lipid_raft_assoc_Zn_ADH"/>
</dbReference>
<dbReference type="Pfam" id="PF08240">
    <property type="entry name" value="ADH_N"/>
    <property type="match status" value="1"/>
</dbReference>
<protein>
    <submittedName>
        <fullName evidence="3">Secondary metabolism biosynthetic enzyme</fullName>
    </submittedName>
</protein>
<evidence type="ECO:0000313" key="3">
    <source>
        <dbReference type="EMBL" id="KAJ5547289.1"/>
    </source>
</evidence>
<dbReference type="Proteomes" id="UP001220324">
    <property type="component" value="Unassembled WGS sequence"/>
</dbReference>
<feature type="region of interest" description="Disordered" evidence="1">
    <location>
        <begin position="1"/>
        <end position="40"/>
    </location>
</feature>
<reference evidence="3 4" key="1">
    <citation type="journal article" date="2023" name="IMA Fungus">
        <title>Comparative genomic study of the Penicillium genus elucidates a diverse pangenome and 15 lateral gene transfer events.</title>
        <authorList>
            <person name="Petersen C."/>
            <person name="Sorensen T."/>
            <person name="Nielsen M.R."/>
            <person name="Sondergaard T.E."/>
            <person name="Sorensen J.L."/>
            <person name="Fitzpatrick D.A."/>
            <person name="Frisvad J.C."/>
            <person name="Nielsen K.L."/>
        </authorList>
    </citation>
    <scope>NUCLEOTIDE SEQUENCE [LARGE SCALE GENOMIC DNA]</scope>
    <source>
        <strain evidence="3 4">IBT 35679</strain>
    </source>
</reference>
<sequence>MQAIRVHPAPSGSPPYTPSNPAPSTALNLDHNVPIPNPSQPQDLLIRVEATTIIRDMLTWPETYAHEYAILGSDFSGVVTEVYSPDSKFKRGDAVFGMTDVNRAATWAEYTIAKEDEVALKPTALDFVSAAAMPLSASTAYEALFEHAGIARPTVDQLQAQSALMKDQRVLITGASGALGLYLVQMAAGAGVMVVAASSSNSRNGDFLRDLGADEVVEYSMLEDQRGKFDVVIDVVGGDLLKKCWGFVKDKGVLISLESASYDFVEEHRKLGLSRDGVRAIFFVVKGSSEALRYIADAVDAGALQSFVAGTFPLEKAQEAYDIANGRYSGRGKFILSLR</sequence>
<dbReference type="Gene3D" id="3.40.50.720">
    <property type="entry name" value="NAD(P)-binding Rossmann-like Domain"/>
    <property type="match status" value="1"/>
</dbReference>
<dbReference type="InterPro" id="IPR036291">
    <property type="entry name" value="NAD(P)-bd_dom_sf"/>
</dbReference>
<evidence type="ECO:0000256" key="1">
    <source>
        <dbReference type="SAM" id="MobiDB-lite"/>
    </source>
</evidence>
<organism evidence="3 4">
    <name type="scientific">Penicillium frequentans</name>
    <dbReference type="NCBI Taxonomy" id="3151616"/>
    <lineage>
        <taxon>Eukaryota</taxon>
        <taxon>Fungi</taxon>
        <taxon>Dikarya</taxon>
        <taxon>Ascomycota</taxon>
        <taxon>Pezizomycotina</taxon>
        <taxon>Eurotiomycetes</taxon>
        <taxon>Eurotiomycetidae</taxon>
        <taxon>Eurotiales</taxon>
        <taxon>Aspergillaceae</taxon>
        <taxon>Penicillium</taxon>
    </lineage>
</organism>
<feature type="compositionally biased region" description="Pro residues" evidence="1">
    <location>
        <begin position="11"/>
        <end position="21"/>
    </location>
</feature>
<dbReference type="GO" id="GO:0016491">
    <property type="term" value="F:oxidoreductase activity"/>
    <property type="evidence" value="ECO:0007669"/>
    <property type="project" value="InterPro"/>
</dbReference>
<dbReference type="AlphaFoldDB" id="A0AAD6GJ36"/>
<dbReference type="PANTHER" id="PTHR43482">
    <property type="entry name" value="PROTEIN AST1-RELATED"/>
    <property type="match status" value="1"/>
</dbReference>
<gene>
    <name evidence="3" type="ORF">N7494_004874</name>
</gene>
<dbReference type="InterPro" id="IPR011032">
    <property type="entry name" value="GroES-like_sf"/>
</dbReference>
<dbReference type="SUPFAM" id="SSF50129">
    <property type="entry name" value="GroES-like"/>
    <property type="match status" value="1"/>
</dbReference>
<dbReference type="Gene3D" id="3.90.180.10">
    <property type="entry name" value="Medium-chain alcohol dehydrogenases, catalytic domain"/>
    <property type="match status" value="1"/>
</dbReference>
<dbReference type="CDD" id="cd05289">
    <property type="entry name" value="MDR_like_2"/>
    <property type="match status" value="1"/>
</dbReference>
<dbReference type="InterPro" id="IPR020843">
    <property type="entry name" value="ER"/>
</dbReference>
<keyword evidence="4" id="KW-1185">Reference proteome</keyword>
<evidence type="ECO:0000313" key="4">
    <source>
        <dbReference type="Proteomes" id="UP001220324"/>
    </source>
</evidence>
<evidence type="ECO:0000259" key="2">
    <source>
        <dbReference type="SMART" id="SM00829"/>
    </source>
</evidence>
<accession>A0AAD6GJ36</accession>
<dbReference type="EMBL" id="JAQIZZ010000003">
    <property type="protein sequence ID" value="KAJ5547289.1"/>
    <property type="molecule type" value="Genomic_DNA"/>
</dbReference>
<dbReference type="SMART" id="SM00829">
    <property type="entry name" value="PKS_ER"/>
    <property type="match status" value="1"/>
</dbReference>
<dbReference type="SUPFAM" id="SSF51735">
    <property type="entry name" value="NAD(P)-binding Rossmann-fold domains"/>
    <property type="match status" value="1"/>
</dbReference>
<feature type="domain" description="Enoyl reductase (ER)" evidence="2">
    <location>
        <begin position="24"/>
        <end position="336"/>
    </location>
</feature>
<comment type="caution">
    <text evidence="3">The sequence shown here is derived from an EMBL/GenBank/DDBJ whole genome shotgun (WGS) entry which is preliminary data.</text>
</comment>
<dbReference type="InterPro" id="IPR013154">
    <property type="entry name" value="ADH-like_N"/>
</dbReference>